<keyword evidence="4" id="KW-0479">Metal-binding</keyword>
<keyword evidence="14" id="KW-1185">Reference proteome</keyword>
<dbReference type="PANTHER" id="PTHR45838:SF4">
    <property type="entry name" value="HISTONE-LYSINE N-METHYLTRANSFERASE TRITHORAX"/>
    <property type="match status" value="1"/>
</dbReference>
<evidence type="ECO:0000256" key="7">
    <source>
        <dbReference type="ARBA" id="ARBA00022833"/>
    </source>
</evidence>
<accession>A0A7J7LYG8</accession>
<evidence type="ECO:0000256" key="4">
    <source>
        <dbReference type="ARBA" id="ARBA00022723"/>
    </source>
</evidence>
<dbReference type="OrthoDB" id="308383at2759"/>
<feature type="non-terminal residue" evidence="13">
    <location>
        <position position="1"/>
    </location>
</feature>
<keyword evidence="6" id="KW-0863">Zinc-finger</keyword>
<name>A0A7J7LYG8_9MAGN</name>
<protein>
    <recommendedName>
        <fullName evidence="15">Histone-lysine N-methyltransferase</fullName>
    </recommendedName>
</protein>
<evidence type="ECO:0000259" key="12">
    <source>
        <dbReference type="PROSITE" id="PS51805"/>
    </source>
</evidence>
<keyword evidence="3" id="KW-0949">S-adenosyl-L-methionine</keyword>
<evidence type="ECO:0000313" key="13">
    <source>
        <dbReference type="EMBL" id="KAF6147632.1"/>
    </source>
</evidence>
<dbReference type="Gene3D" id="2.170.270.10">
    <property type="entry name" value="SET domain"/>
    <property type="match status" value="1"/>
</dbReference>
<keyword evidence="9" id="KW-0804">Transcription</keyword>
<evidence type="ECO:0000259" key="10">
    <source>
        <dbReference type="PROSITE" id="PS50280"/>
    </source>
</evidence>
<dbReference type="GO" id="GO:0008270">
    <property type="term" value="F:zinc ion binding"/>
    <property type="evidence" value="ECO:0007669"/>
    <property type="project" value="UniProtKB-KW"/>
</dbReference>
<dbReference type="GO" id="GO:0045893">
    <property type="term" value="P:positive regulation of DNA-templated transcription"/>
    <property type="evidence" value="ECO:0007669"/>
    <property type="project" value="TreeGrafter"/>
</dbReference>
<dbReference type="InterPro" id="IPR003616">
    <property type="entry name" value="Post-SET_dom"/>
</dbReference>
<dbReference type="EMBL" id="JACGCM010001886">
    <property type="protein sequence ID" value="KAF6147632.1"/>
    <property type="molecule type" value="Genomic_DNA"/>
</dbReference>
<dbReference type="InterPro" id="IPR013083">
    <property type="entry name" value="Znf_RING/FYVE/PHD"/>
</dbReference>
<dbReference type="Proteomes" id="UP000541444">
    <property type="component" value="Unassembled WGS sequence"/>
</dbReference>
<dbReference type="InterPro" id="IPR046341">
    <property type="entry name" value="SET_dom_sf"/>
</dbReference>
<dbReference type="Pfam" id="PF00856">
    <property type="entry name" value="SET"/>
    <property type="match status" value="1"/>
</dbReference>
<dbReference type="InterPro" id="IPR034732">
    <property type="entry name" value="EPHD"/>
</dbReference>
<proteinExistence type="predicted"/>
<dbReference type="InterPro" id="IPR001214">
    <property type="entry name" value="SET_dom"/>
</dbReference>
<evidence type="ECO:0000256" key="1">
    <source>
        <dbReference type="ARBA" id="ARBA00022603"/>
    </source>
</evidence>
<evidence type="ECO:0000256" key="9">
    <source>
        <dbReference type="ARBA" id="ARBA00023163"/>
    </source>
</evidence>
<dbReference type="SMART" id="SM00508">
    <property type="entry name" value="PostSET"/>
    <property type="match status" value="1"/>
</dbReference>
<keyword evidence="8" id="KW-0805">Transcription regulation</keyword>
<dbReference type="AlphaFoldDB" id="A0A7J7LYG8"/>
<evidence type="ECO:0008006" key="15">
    <source>
        <dbReference type="Google" id="ProtNLM"/>
    </source>
</evidence>
<evidence type="ECO:0000256" key="3">
    <source>
        <dbReference type="ARBA" id="ARBA00022691"/>
    </source>
</evidence>
<gene>
    <name evidence="13" type="ORF">GIB67_031623</name>
</gene>
<feature type="domain" description="PHD-type" evidence="12">
    <location>
        <begin position="1"/>
        <end position="57"/>
    </location>
</feature>
<keyword evidence="1" id="KW-0489">Methyltransferase</keyword>
<evidence type="ECO:0000259" key="11">
    <source>
        <dbReference type="PROSITE" id="PS50868"/>
    </source>
</evidence>
<dbReference type="SMART" id="SM00317">
    <property type="entry name" value="SET"/>
    <property type="match status" value="1"/>
</dbReference>
<keyword evidence="2" id="KW-0808">Transferase</keyword>
<dbReference type="PROSITE" id="PS51805">
    <property type="entry name" value="EPHD"/>
    <property type="match status" value="1"/>
</dbReference>
<dbReference type="PANTHER" id="PTHR45838">
    <property type="entry name" value="HISTONE-LYSINE-N-METHYLTRANSFERASE 2 KMT2 FAMILY MEMBER"/>
    <property type="match status" value="1"/>
</dbReference>
<evidence type="ECO:0000256" key="6">
    <source>
        <dbReference type="ARBA" id="ARBA00022771"/>
    </source>
</evidence>
<evidence type="ECO:0000256" key="2">
    <source>
        <dbReference type="ARBA" id="ARBA00022679"/>
    </source>
</evidence>
<dbReference type="PROSITE" id="PS50868">
    <property type="entry name" value="POST_SET"/>
    <property type="match status" value="1"/>
</dbReference>
<feature type="domain" description="SET" evidence="10">
    <location>
        <begin position="160"/>
        <end position="281"/>
    </location>
</feature>
<organism evidence="13 14">
    <name type="scientific">Kingdonia uniflora</name>
    <dbReference type="NCBI Taxonomy" id="39325"/>
    <lineage>
        <taxon>Eukaryota</taxon>
        <taxon>Viridiplantae</taxon>
        <taxon>Streptophyta</taxon>
        <taxon>Embryophyta</taxon>
        <taxon>Tracheophyta</taxon>
        <taxon>Spermatophyta</taxon>
        <taxon>Magnoliopsida</taxon>
        <taxon>Ranunculales</taxon>
        <taxon>Circaeasteraceae</taxon>
        <taxon>Kingdonia</taxon>
    </lineage>
</organism>
<dbReference type="InterPro" id="IPR001965">
    <property type="entry name" value="Znf_PHD"/>
</dbReference>
<dbReference type="SMART" id="SM00249">
    <property type="entry name" value="PHD"/>
    <property type="match status" value="1"/>
</dbReference>
<dbReference type="GO" id="GO:0042800">
    <property type="term" value="F:histone H3K4 methyltransferase activity"/>
    <property type="evidence" value="ECO:0007669"/>
    <property type="project" value="TreeGrafter"/>
</dbReference>
<dbReference type="PROSITE" id="PS50280">
    <property type="entry name" value="SET"/>
    <property type="match status" value="1"/>
</dbReference>
<dbReference type="Gene3D" id="3.30.40.10">
    <property type="entry name" value="Zinc/RING finger domain, C3HC4 (zinc finger)"/>
    <property type="match status" value="1"/>
</dbReference>
<dbReference type="Pfam" id="PF13771">
    <property type="entry name" value="zf-HC5HC2H"/>
    <property type="match status" value="1"/>
</dbReference>
<keyword evidence="7" id="KW-0862">Zinc</keyword>
<feature type="domain" description="Post-SET" evidence="11">
    <location>
        <begin position="289"/>
        <end position="305"/>
    </location>
</feature>
<reference evidence="13 14" key="1">
    <citation type="journal article" date="2020" name="IScience">
        <title>Genome Sequencing of the Endangered Kingdonia uniflora (Circaeasteraceae, Ranunculales) Reveals Potential Mechanisms of Evolutionary Specialization.</title>
        <authorList>
            <person name="Sun Y."/>
            <person name="Deng T."/>
            <person name="Zhang A."/>
            <person name="Moore M.J."/>
            <person name="Landis J.B."/>
            <person name="Lin N."/>
            <person name="Zhang H."/>
            <person name="Zhang X."/>
            <person name="Huang J."/>
            <person name="Zhang X."/>
            <person name="Sun H."/>
            <person name="Wang H."/>
        </authorList>
    </citation>
    <scope>NUCLEOTIDE SEQUENCE [LARGE SCALE GENOMIC DNA]</scope>
    <source>
        <strain evidence="13">TB1705</strain>
        <tissue evidence="13">Leaf</tissue>
    </source>
</reference>
<evidence type="ECO:0000256" key="5">
    <source>
        <dbReference type="ARBA" id="ARBA00022737"/>
    </source>
</evidence>
<comment type="caution">
    <text evidence="13">The sequence shown here is derived from an EMBL/GenBank/DDBJ whole genome shotgun (WGS) entry which is preliminary data.</text>
</comment>
<dbReference type="SUPFAM" id="SSF82199">
    <property type="entry name" value="SET domain"/>
    <property type="match status" value="1"/>
</dbReference>
<sequence>VCSICNRPGGSCMQCRVVNCSAYFHPWCAHKKGLLQSEAEGIDEEKVGFYGRCMFHVAHYECDSNAHPVDVKFDSPEQGDISCARTGGYRGRKKDGFRHNIHSQSSENGACVVPQEQIDVWLYINRHKSRTRSILKPLVSDIEYDCRKEYARYKQTKGWKHLVVYKSGIHGLGLYTSCFISRGAMVVEYVGEIVGLRVADKREIEYQTATIFQYKSACYFFRIDNEHIIDATLKGGIARFVNHSCLPNCIAKVISVRNEKKVVFFADRDINPGEEITYNYHFNHEDEGKKIPCLCNSKNCRRYLN</sequence>
<evidence type="ECO:0000256" key="8">
    <source>
        <dbReference type="ARBA" id="ARBA00023015"/>
    </source>
</evidence>
<dbReference type="GO" id="GO:0032259">
    <property type="term" value="P:methylation"/>
    <property type="evidence" value="ECO:0007669"/>
    <property type="project" value="UniProtKB-KW"/>
</dbReference>
<keyword evidence="5" id="KW-0677">Repeat</keyword>
<dbReference type="CDD" id="cd10518">
    <property type="entry name" value="SET_SETD1-like"/>
    <property type="match status" value="1"/>
</dbReference>
<evidence type="ECO:0000313" key="14">
    <source>
        <dbReference type="Proteomes" id="UP000541444"/>
    </source>
</evidence>
<dbReference type="GO" id="GO:0035097">
    <property type="term" value="C:histone methyltransferase complex"/>
    <property type="evidence" value="ECO:0007669"/>
    <property type="project" value="TreeGrafter"/>
</dbReference>